<evidence type="ECO:0000256" key="6">
    <source>
        <dbReference type="HAMAP-Rule" id="MF_00051"/>
    </source>
</evidence>
<keyword evidence="3 6" id="KW-0554">One-carbon metabolism</keyword>
<evidence type="ECO:0000256" key="1">
    <source>
        <dbReference type="ARBA" id="ARBA00001933"/>
    </source>
</evidence>
<evidence type="ECO:0000256" key="2">
    <source>
        <dbReference type="ARBA" id="ARBA00006376"/>
    </source>
</evidence>
<dbReference type="SUPFAM" id="SSF46785">
    <property type="entry name" value="Winged helix' DNA-binding domain"/>
    <property type="match status" value="1"/>
</dbReference>
<evidence type="ECO:0000259" key="7">
    <source>
        <dbReference type="PROSITE" id="PS50987"/>
    </source>
</evidence>
<dbReference type="SUPFAM" id="SSF53383">
    <property type="entry name" value="PLP-dependent transferases"/>
    <property type="match status" value="1"/>
</dbReference>
<feature type="binding site" evidence="6">
    <location>
        <position position="260"/>
    </location>
    <ligand>
        <name>(6S)-5,6,7,8-tetrahydrofolate</name>
        <dbReference type="ChEBI" id="CHEBI:57453"/>
    </ligand>
</feature>
<comment type="similarity">
    <text evidence="2 6">Belongs to the SHMT family.</text>
</comment>
<comment type="subunit">
    <text evidence="6">Homodimer.</text>
</comment>
<comment type="function">
    <text evidence="6">Catalyzes the reversible interconversion of serine and glycine with tetrahydrofolate (THF) serving as the one-carbon carrier. This reaction serves as the major source of one-carbon groups required for the biosynthesis of purines, thymidylate, methionine, and other important biomolecules. Also exhibits THF-independent aldolase activity toward beta-hydroxyamino acids, producing glycine and aldehydes, via a retro-aldol mechanism.</text>
</comment>
<dbReference type="InterPro" id="IPR011991">
    <property type="entry name" value="ArsR-like_HTH"/>
</dbReference>
<dbReference type="CDD" id="cd00090">
    <property type="entry name" value="HTH_ARSR"/>
    <property type="match status" value="1"/>
</dbReference>
<evidence type="ECO:0000256" key="5">
    <source>
        <dbReference type="ARBA" id="ARBA00022898"/>
    </source>
</evidence>
<organism evidence="8 9">
    <name type="scientific">Mesorhizobium shonense</name>
    <dbReference type="NCBI Taxonomy" id="1209948"/>
    <lineage>
        <taxon>Bacteria</taxon>
        <taxon>Pseudomonadati</taxon>
        <taxon>Pseudomonadota</taxon>
        <taxon>Alphaproteobacteria</taxon>
        <taxon>Hyphomicrobiales</taxon>
        <taxon>Phyllobacteriaceae</taxon>
        <taxon>Mesorhizobium</taxon>
    </lineage>
</organism>
<dbReference type="InterPro" id="IPR015424">
    <property type="entry name" value="PyrdxlP-dep_Trfase"/>
</dbReference>
<dbReference type="EC" id="2.1.2.1" evidence="6"/>
<dbReference type="PANTHER" id="PTHR11680:SF35">
    <property type="entry name" value="SERINE HYDROXYMETHYLTRANSFERASE 1"/>
    <property type="match status" value="1"/>
</dbReference>
<evidence type="ECO:0000256" key="3">
    <source>
        <dbReference type="ARBA" id="ARBA00022563"/>
    </source>
</evidence>
<dbReference type="SMART" id="SM00418">
    <property type="entry name" value="HTH_ARSR"/>
    <property type="match status" value="1"/>
</dbReference>
<name>A0ABV2I3V1_9HYPH</name>
<dbReference type="Gene3D" id="3.90.1150.10">
    <property type="entry name" value="Aspartate Aminotransferase, domain 1"/>
    <property type="match status" value="1"/>
</dbReference>
<dbReference type="NCBIfam" id="NF000586">
    <property type="entry name" value="PRK00011.1"/>
    <property type="match status" value="1"/>
</dbReference>
<comment type="pathway">
    <text evidence="6">One-carbon metabolism; tetrahydrofolate interconversion.</text>
</comment>
<feature type="modified residue" description="N6-(pyridoxal phosphate)lysine" evidence="6">
    <location>
        <position position="369"/>
    </location>
</feature>
<reference evidence="8 9" key="1">
    <citation type="submission" date="2024-06" db="EMBL/GenBank/DDBJ databases">
        <title>Genomic Encyclopedia of Type Strains, Phase IV (KMG-IV): sequencing the most valuable type-strain genomes for metagenomic binning, comparative biology and taxonomic classification.</title>
        <authorList>
            <person name="Goeker M."/>
        </authorList>
    </citation>
    <scope>NUCLEOTIDE SEQUENCE [LARGE SCALE GENOMIC DNA]</scope>
    <source>
        <strain evidence="8 9">DSM 29846</strain>
    </source>
</reference>
<comment type="caution">
    <text evidence="6">Lacks conserved residue(s) required for the propagation of feature annotation.</text>
</comment>
<dbReference type="HAMAP" id="MF_00051">
    <property type="entry name" value="SHMT"/>
    <property type="match status" value="1"/>
</dbReference>
<dbReference type="Gene3D" id="1.10.10.10">
    <property type="entry name" value="Winged helix-like DNA-binding domain superfamily/Winged helix DNA-binding domain"/>
    <property type="match status" value="1"/>
</dbReference>
<dbReference type="InterPro" id="IPR015421">
    <property type="entry name" value="PyrdxlP-dep_Trfase_major"/>
</dbReference>
<dbReference type="Gene3D" id="3.40.640.10">
    <property type="entry name" value="Type I PLP-dependent aspartate aminotransferase-like (Major domain)"/>
    <property type="match status" value="1"/>
</dbReference>
<dbReference type="Proteomes" id="UP001549036">
    <property type="component" value="Unassembled WGS sequence"/>
</dbReference>
<dbReference type="InterPro" id="IPR015422">
    <property type="entry name" value="PyrdxlP-dep_Trfase_small"/>
</dbReference>
<keyword evidence="4 6" id="KW-0808">Transferase</keyword>
<keyword evidence="5 6" id="KW-0663">Pyridoxal phosphate</keyword>
<accession>A0ABV2I3V1</accession>
<dbReference type="Pfam" id="PF00464">
    <property type="entry name" value="SHMT"/>
    <property type="match status" value="1"/>
</dbReference>
<feature type="site" description="Plays an important role in substrate specificity" evidence="6">
    <location>
        <position position="368"/>
    </location>
</feature>
<dbReference type="GO" id="GO:0004372">
    <property type="term" value="F:glycine hydroxymethyltransferase activity"/>
    <property type="evidence" value="ECO:0007669"/>
    <property type="project" value="UniProtKB-EC"/>
</dbReference>
<comment type="pathway">
    <text evidence="6">Amino-acid biosynthesis; glycine biosynthesis; glycine from L-serine: step 1/1.</text>
</comment>
<evidence type="ECO:0000313" key="9">
    <source>
        <dbReference type="Proteomes" id="UP001549036"/>
    </source>
</evidence>
<dbReference type="InterPro" id="IPR036390">
    <property type="entry name" value="WH_DNA-bd_sf"/>
</dbReference>
<dbReference type="PROSITE" id="PS50987">
    <property type="entry name" value="HTH_ARSR_2"/>
    <property type="match status" value="1"/>
</dbReference>
<evidence type="ECO:0000313" key="8">
    <source>
        <dbReference type="EMBL" id="MET3597580.1"/>
    </source>
</evidence>
<keyword evidence="9" id="KW-1185">Reference proteome</keyword>
<comment type="caution">
    <text evidence="8">The sequence shown here is derived from an EMBL/GenBank/DDBJ whole genome shotgun (WGS) entry which is preliminary data.</text>
</comment>
<dbReference type="InterPro" id="IPR039429">
    <property type="entry name" value="SHMT-like_dom"/>
</dbReference>
<dbReference type="PANTHER" id="PTHR11680">
    <property type="entry name" value="SERINE HYDROXYMETHYLTRANSFERASE"/>
    <property type="match status" value="1"/>
</dbReference>
<dbReference type="PROSITE" id="PS00096">
    <property type="entry name" value="SHMT"/>
    <property type="match status" value="1"/>
</dbReference>
<proteinExistence type="inferred from homology"/>
<dbReference type="InterPro" id="IPR049943">
    <property type="entry name" value="Ser_HO-MeTrfase-like"/>
</dbReference>
<dbReference type="InterPro" id="IPR036388">
    <property type="entry name" value="WH-like_DNA-bd_sf"/>
</dbReference>
<protein>
    <recommendedName>
        <fullName evidence="6">Serine hydroxymethyltransferase</fullName>
        <shortName evidence="6">SHMT</shortName>
        <shortName evidence="6">Serine methylase</shortName>
        <ecNumber evidence="6">2.1.2.1</ecNumber>
    </recommendedName>
</protein>
<dbReference type="InterPro" id="IPR001085">
    <property type="entry name" value="Ser_HO-MeTrfase"/>
</dbReference>
<comment type="cofactor">
    <cofactor evidence="1 6">
        <name>pyridoxal 5'-phosphate</name>
        <dbReference type="ChEBI" id="CHEBI:597326"/>
    </cofactor>
</comment>
<comment type="subcellular location">
    <subcellularLocation>
        <location evidence="6">Cytoplasm</location>
    </subcellularLocation>
</comment>
<gene>
    <name evidence="6" type="primary">glyA</name>
    <name evidence="8" type="ORF">ABID26_007006</name>
</gene>
<sequence length="572" mass="62688">MRTLLNRLVTTAHPDRLRIVGLCSHAELTASQIADILELPRKRAVRDLRLLASAELLSREGAGPGSSYQLNGERNDGGLVQLLVDLLYKDGGHKRDLDRLERVQDAPRTVVTHDSLDKATEFVWEVNREESPDRSIAKSSAPTGSALSRADRRVYELLKRQVQQERTTLKLIASENFASSAVLEATGSIFTNKYAEGYPGARYYEGNEIVDQLENLAVERLKALFGSEHANVQPYSGSPANQAVYRALLRPGDKVMGLALPEGGHLTHGWGVNFSGTDYQSVPYGVHEKTQQIDYDRLRDTAKRERPKLIWVGGTAYPRIFDYTAMAEIALEVEAYLVADIAHISGLIVAGAHPNPVPCCDVVTSTSHKSIRGPRGGFILSNKEDRYQALYHPKSKHNLARRIDRAVFPQLQGGPHMNTIAALAVALQEAATPSFRAYGQQIVKNAKALAQALQDRGFDLVTGGTDNHILILDLRDRPLSGKAYAERMAKAGIITNFNMVPGDPRDPAVTSGIRLGTPAVTSMGMREEQMDQIAAFIATVFTHPDDPDVHSCVRRAVADFCSSFQVPGIPGS</sequence>
<dbReference type="InterPro" id="IPR019798">
    <property type="entry name" value="Ser_HO-MeTrfase_PLP_BS"/>
</dbReference>
<feature type="domain" description="HTH arsR-type" evidence="7">
    <location>
        <begin position="1"/>
        <end position="90"/>
    </location>
</feature>
<dbReference type="EMBL" id="JBEPLM010000026">
    <property type="protein sequence ID" value="MET3597580.1"/>
    <property type="molecule type" value="Genomic_DNA"/>
</dbReference>
<dbReference type="Pfam" id="PF12840">
    <property type="entry name" value="HTH_20"/>
    <property type="match status" value="1"/>
</dbReference>
<evidence type="ECO:0000256" key="4">
    <source>
        <dbReference type="ARBA" id="ARBA00022679"/>
    </source>
</evidence>
<keyword evidence="6" id="KW-0028">Amino-acid biosynthesis</keyword>
<dbReference type="CDD" id="cd00378">
    <property type="entry name" value="SHMT"/>
    <property type="match status" value="1"/>
</dbReference>
<comment type="catalytic activity">
    <reaction evidence="6">
        <text>(6R)-5,10-methylene-5,6,7,8-tetrahydrofolate + glycine + H2O = (6S)-5,6,7,8-tetrahydrofolate + L-serine</text>
        <dbReference type="Rhea" id="RHEA:15481"/>
        <dbReference type="ChEBI" id="CHEBI:15377"/>
        <dbReference type="ChEBI" id="CHEBI:15636"/>
        <dbReference type="ChEBI" id="CHEBI:33384"/>
        <dbReference type="ChEBI" id="CHEBI:57305"/>
        <dbReference type="ChEBI" id="CHEBI:57453"/>
        <dbReference type="EC" id="2.1.2.1"/>
    </reaction>
</comment>
<keyword evidence="6" id="KW-0963">Cytoplasm</keyword>
<dbReference type="InterPro" id="IPR001845">
    <property type="entry name" value="HTH_ArsR_DNA-bd_dom"/>
</dbReference>
<feature type="binding site" evidence="6">
    <location>
        <begin position="264"/>
        <end position="266"/>
    </location>
    <ligand>
        <name>(6S)-5,6,7,8-tetrahydrofolate</name>
        <dbReference type="ChEBI" id="CHEBI:57453"/>
    </ligand>
</feature>